<dbReference type="RefSeq" id="XP_001803459.1">
    <property type="nucleotide sequence ID" value="XM_001803407.1"/>
</dbReference>
<feature type="region of interest" description="Disordered" evidence="1">
    <location>
        <begin position="258"/>
        <end position="321"/>
    </location>
</feature>
<feature type="compositionally biased region" description="Basic and acidic residues" evidence="1">
    <location>
        <begin position="206"/>
        <end position="215"/>
    </location>
</feature>
<dbReference type="AlphaFoldDB" id="A0A7U2ICN6"/>
<keyword evidence="2" id="KW-0472">Membrane</keyword>
<dbReference type="EMBL" id="CP069044">
    <property type="protein sequence ID" value="QRD07358.1"/>
    <property type="molecule type" value="Genomic_DNA"/>
</dbReference>
<accession>A0A7U2ICN6</accession>
<dbReference type="KEGG" id="pno:SNOG_13248"/>
<evidence type="ECO:0000256" key="1">
    <source>
        <dbReference type="SAM" id="MobiDB-lite"/>
    </source>
</evidence>
<protein>
    <recommendedName>
        <fullName evidence="5">SAP domain-containing protein</fullName>
    </recommendedName>
</protein>
<evidence type="ECO:0000313" key="4">
    <source>
        <dbReference type="Proteomes" id="UP000663193"/>
    </source>
</evidence>
<feature type="compositionally biased region" description="Basic residues" evidence="1">
    <location>
        <begin position="189"/>
        <end position="204"/>
    </location>
</feature>
<name>A0A7U2ICN6_PHANO</name>
<feature type="compositionally biased region" description="Basic residues" evidence="1">
    <location>
        <begin position="385"/>
        <end position="402"/>
    </location>
</feature>
<dbReference type="VEuPathDB" id="FungiDB:JI435_132480"/>
<feature type="region of interest" description="Disordered" evidence="1">
    <location>
        <begin position="381"/>
        <end position="402"/>
    </location>
</feature>
<sequence>MASNSRYANLSEAPLKVMAELRGLSPDGDKDTLVQLLVAQDIEISAAGVTEDEAAEPNDKTWNSDVEAAEATNGADDYEAWEVVGKKTLKRAAAKPEIRVPKNVEGIQDTSNAEHMEEIEIEPVVVGRKDEAVPVTEVVDIEVTEDLQDASTTEEPMAVDAKVTEAIHDVPTDNVFQSEVDIPVGEVSKKKRRRGRKGGKKVNKNKATEYKDAASKEIKEDSMDFEAVHEVDDAGTVSKAPSTASTVVEEASSAALTVFEDNEAVHNETDSDLVESEATQDIAADHSGDDAESAVELSSTAPTVAEEQSPELEKTNEVDDKSVEDIQASSSHEVKFRQITKARAVPASPNQFDVLSVEEDNFIKLETIEAAIDLAVDLANDSTPRKSRKRGKKGGKKVQKATAKKVQPKQFMHVACAAALVGMVGVAVGVLVMLVMFV</sequence>
<gene>
    <name evidence="3" type="ORF">JI435_132480</name>
</gene>
<evidence type="ECO:0000313" key="3">
    <source>
        <dbReference type="EMBL" id="QRD07358.1"/>
    </source>
</evidence>
<feature type="region of interest" description="Disordered" evidence="1">
    <location>
        <begin position="186"/>
        <end position="215"/>
    </location>
</feature>
<evidence type="ECO:0008006" key="5">
    <source>
        <dbReference type="Google" id="ProtNLM"/>
    </source>
</evidence>
<keyword evidence="2" id="KW-0812">Transmembrane</keyword>
<proteinExistence type="predicted"/>
<reference evidence="4" key="1">
    <citation type="journal article" date="2021" name="BMC Genomics">
        <title>Chromosome-level genome assembly and manually-curated proteome of model necrotroph Parastagonospora nodorum Sn15 reveals a genome-wide trove of candidate effector homologs, and redundancy of virulence-related functions within an accessory chromosome.</title>
        <authorList>
            <person name="Bertazzoni S."/>
            <person name="Jones D.A.B."/>
            <person name="Phan H.T."/>
            <person name="Tan K.-C."/>
            <person name="Hane J.K."/>
        </authorList>
    </citation>
    <scope>NUCLEOTIDE SEQUENCE [LARGE SCALE GENOMIC DNA]</scope>
    <source>
        <strain evidence="4">SN15 / ATCC MYA-4574 / FGSC 10173)</strain>
    </source>
</reference>
<evidence type="ECO:0000256" key="2">
    <source>
        <dbReference type="SAM" id="Phobius"/>
    </source>
</evidence>
<dbReference type="Proteomes" id="UP000663193">
    <property type="component" value="Chromosome 22"/>
</dbReference>
<keyword evidence="2" id="KW-1133">Transmembrane helix</keyword>
<organism evidence="3 4">
    <name type="scientific">Phaeosphaeria nodorum (strain SN15 / ATCC MYA-4574 / FGSC 10173)</name>
    <name type="common">Glume blotch fungus</name>
    <name type="synonym">Parastagonospora nodorum</name>
    <dbReference type="NCBI Taxonomy" id="321614"/>
    <lineage>
        <taxon>Eukaryota</taxon>
        <taxon>Fungi</taxon>
        <taxon>Dikarya</taxon>
        <taxon>Ascomycota</taxon>
        <taxon>Pezizomycotina</taxon>
        <taxon>Dothideomycetes</taxon>
        <taxon>Pleosporomycetidae</taxon>
        <taxon>Pleosporales</taxon>
        <taxon>Pleosporineae</taxon>
        <taxon>Phaeosphaeriaceae</taxon>
        <taxon>Parastagonospora</taxon>
    </lineage>
</organism>
<feature type="transmembrane region" description="Helical" evidence="2">
    <location>
        <begin position="411"/>
        <end position="437"/>
    </location>
</feature>
<keyword evidence="4" id="KW-1185">Reference proteome</keyword>
<feature type="compositionally biased region" description="Basic and acidic residues" evidence="1">
    <location>
        <begin position="311"/>
        <end position="321"/>
    </location>
</feature>